<dbReference type="InterPro" id="IPR036388">
    <property type="entry name" value="WH-like_DNA-bd_sf"/>
</dbReference>
<dbReference type="SUPFAM" id="SSF46785">
    <property type="entry name" value="Winged helix' DNA-binding domain"/>
    <property type="match status" value="1"/>
</dbReference>
<evidence type="ECO:0000313" key="5">
    <source>
        <dbReference type="EMBL" id="PXW90525.1"/>
    </source>
</evidence>
<dbReference type="OrthoDB" id="34294at2"/>
<dbReference type="AlphaFoldDB" id="A0A2V3WE77"/>
<evidence type="ECO:0000256" key="2">
    <source>
        <dbReference type="ARBA" id="ARBA00023125"/>
    </source>
</evidence>
<dbReference type="InterPro" id="IPR011008">
    <property type="entry name" value="Dimeric_a/b-barrel"/>
</dbReference>
<dbReference type="RefSeq" id="WP_110393774.1">
    <property type="nucleotide sequence ID" value="NZ_JADIJL010000001.1"/>
</dbReference>
<proteinExistence type="predicted"/>
<dbReference type="InterPro" id="IPR019888">
    <property type="entry name" value="Tscrpt_reg_AsnC-like"/>
</dbReference>
<keyword evidence="3" id="KW-0804">Transcription</keyword>
<keyword evidence="2 5" id="KW-0238">DNA-binding</keyword>
<dbReference type="Proteomes" id="UP000247978">
    <property type="component" value="Unassembled WGS sequence"/>
</dbReference>
<reference evidence="5 6" key="1">
    <citation type="submission" date="2018-05" db="EMBL/GenBank/DDBJ databases">
        <title>Genomic Encyclopedia of Type Strains, Phase IV (KMG-IV): sequencing the most valuable type-strain genomes for metagenomic binning, comparative biology and taxonomic classification.</title>
        <authorList>
            <person name="Goeker M."/>
        </authorList>
    </citation>
    <scope>NUCLEOTIDE SEQUENCE [LARGE SCALE GENOMIC DNA]</scope>
    <source>
        <strain evidence="5 6">DSM 28556</strain>
    </source>
</reference>
<protein>
    <submittedName>
        <fullName evidence="5">DNA-binding Lrp family transcriptional regulator</fullName>
    </submittedName>
</protein>
<dbReference type="InterPro" id="IPR019887">
    <property type="entry name" value="Tscrpt_reg_AsnC/Lrp_C"/>
</dbReference>
<dbReference type="CDD" id="cd00090">
    <property type="entry name" value="HTH_ARSR"/>
    <property type="match status" value="1"/>
</dbReference>
<organism evidence="5 6">
    <name type="scientific">Pseudogracilibacillus auburnensis</name>
    <dbReference type="NCBI Taxonomy" id="1494959"/>
    <lineage>
        <taxon>Bacteria</taxon>
        <taxon>Bacillati</taxon>
        <taxon>Bacillota</taxon>
        <taxon>Bacilli</taxon>
        <taxon>Bacillales</taxon>
        <taxon>Bacillaceae</taxon>
        <taxon>Pseudogracilibacillus</taxon>
    </lineage>
</organism>
<dbReference type="PANTHER" id="PTHR30154:SF20">
    <property type="entry name" value="LEUCINE-RESPONSIVE REGULATORY PROTEIN"/>
    <property type="match status" value="1"/>
</dbReference>
<sequence length="147" mass="16794">MDEIDFSILRVLQNDGKISMTRLGKEVSLTQPAVTERVKRLEERGVIERYSAVINPSKVNKPVSAFLLFQARHCDKFVKYCEQMEDVLEIHRISGQYNFLVKIIATSLEGLEITINDLGQYGESTTLVVLSSPMMHRPIIPIKKEEK</sequence>
<dbReference type="EMBL" id="QJJQ01000001">
    <property type="protein sequence ID" value="PXW90525.1"/>
    <property type="molecule type" value="Genomic_DNA"/>
</dbReference>
<name>A0A2V3WE77_9BACI</name>
<evidence type="ECO:0000259" key="4">
    <source>
        <dbReference type="PROSITE" id="PS50956"/>
    </source>
</evidence>
<dbReference type="Pfam" id="PF13412">
    <property type="entry name" value="HTH_24"/>
    <property type="match status" value="1"/>
</dbReference>
<accession>A0A2V3WE77</accession>
<dbReference type="InterPro" id="IPR036390">
    <property type="entry name" value="WH_DNA-bd_sf"/>
</dbReference>
<keyword evidence="1" id="KW-0805">Transcription regulation</keyword>
<feature type="domain" description="HTH asnC-type" evidence="4">
    <location>
        <begin position="1"/>
        <end position="62"/>
    </location>
</feature>
<comment type="caution">
    <text evidence="5">The sequence shown here is derived from an EMBL/GenBank/DDBJ whole genome shotgun (WGS) entry which is preliminary data.</text>
</comment>
<dbReference type="PANTHER" id="PTHR30154">
    <property type="entry name" value="LEUCINE-RESPONSIVE REGULATORY PROTEIN"/>
    <property type="match status" value="1"/>
</dbReference>
<dbReference type="SUPFAM" id="SSF54909">
    <property type="entry name" value="Dimeric alpha+beta barrel"/>
    <property type="match status" value="1"/>
</dbReference>
<evidence type="ECO:0000313" key="6">
    <source>
        <dbReference type="Proteomes" id="UP000247978"/>
    </source>
</evidence>
<dbReference type="PRINTS" id="PR00033">
    <property type="entry name" value="HTHASNC"/>
</dbReference>
<dbReference type="Pfam" id="PF01037">
    <property type="entry name" value="AsnC_trans_reg"/>
    <property type="match status" value="1"/>
</dbReference>
<dbReference type="InterPro" id="IPR011991">
    <property type="entry name" value="ArsR-like_HTH"/>
</dbReference>
<dbReference type="GO" id="GO:0043200">
    <property type="term" value="P:response to amino acid"/>
    <property type="evidence" value="ECO:0007669"/>
    <property type="project" value="TreeGrafter"/>
</dbReference>
<gene>
    <name evidence="5" type="ORF">DFR56_101437</name>
</gene>
<dbReference type="Gene3D" id="3.30.70.920">
    <property type="match status" value="1"/>
</dbReference>
<dbReference type="GO" id="GO:0043565">
    <property type="term" value="F:sequence-specific DNA binding"/>
    <property type="evidence" value="ECO:0007669"/>
    <property type="project" value="InterPro"/>
</dbReference>
<dbReference type="Gene3D" id="1.10.10.10">
    <property type="entry name" value="Winged helix-like DNA-binding domain superfamily/Winged helix DNA-binding domain"/>
    <property type="match status" value="1"/>
</dbReference>
<dbReference type="SMART" id="SM00344">
    <property type="entry name" value="HTH_ASNC"/>
    <property type="match status" value="1"/>
</dbReference>
<dbReference type="GO" id="GO:0005829">
    <property type="term" value="C:cytosol"/>
    <property type="evidence" value="ECO:0007669"/>
    <property type="project" value="TreeGrafter"/>
</dbReference>
<dbReference type="InterPro" id="IPR000485">
    <property type="entry name" value="AsnC-type_HTH_dom"/>
</dbReference>
<evidence type="ECO:0000256" key="1">
    <source>
        <dbReference type="ARBA" id="ARBA00023015"/>
    </source>
</evidence>
<evidence type="ECO:0000256" key="3">
    <source>
        <dbReference type="ARBA" id="ARBA00023163"/>
    </source>
</evidence>
<keyword evidence="6" id="KW-1185">Reference proteome</keyword>
<dbReference type="PROSITE" id="PS50956">
    <property type="entry name" value="HTH_ASNC_2"/>
    <property type="match status" value="1"/>
</dbReference>